<dbReference type="PANTHER" id="PTHR30085:SF6">
    <property type="entry name" value="ABC TRANSPORTER GLUTAMINE-BINDING PROTEIN GLNH"/>
    <property type="match status" value="1"/>
</dbReference>
<dbReference type="PANTHER" id="PTHR30085">
    <property type="entry name" value="AMINO ACID ABC TRANSPORTER PERMEASE"/>
    <property type="match status" value="1"/>
</dbReference>
<organism evidence="9 10">
    <name type="scientific">Paenibacillus cisolokensis</name>
    <dbReference type="NCBI Taxonomy" id="1658519"/>
    <lineage>
        <taxon>Bacteria</taxon>
        <taxon>Bacillati</taxon>
        <taxon>Bacillota</taxon>
        <taxon>Bacilli</taxon>
        <taxon>Bacillales</taxon>
        <taxon>Paenibacillaceae</taxon>
        <taxon>Paenibacillus</taxon>
    </lineage>
</organism>
<comment type="caution">
    <text evidence="9">The sequence shown here is derived from an EMBL/GenBank/DDBJ whole genome shotgun (WGS) entry which is preliminary data.</text>
</comment>
<dbReference type="Pfam" id="PF00497">
    <property type="entry name" value="SBP_bac_3"/>
    <property type="match status" value="1"/>
</dbReference>
<evidence type="ECO:0000259" key="7">
    <source>
        <dbReference type="SMART" id="SM00062"/>
    </source>
</evidence>
<dbReference type="EMBL" id="BOVJ01000186">
    <property type="protein sequence ID" value="GIQ66503.1"/>
    <property type="molecule type" value="Genomic_DNA"/>
</dbReference>
<evidence type="ECO:0000259" key="8">
    <source>
        <dbReference type="SMART" id="SM00079"/>
    </source>
</evidence>
<dbReference type="SMART" id="SM00079">
    <property type="entry name" value="PBPe"/>
    <property type="match status" value="1"/>
</dbReference>
<feature type="compositionally biased region" description="Gly residues" evidence="5">
    <location>
        <begin position="34"/>
        <end position="51"/>
    </location>
</feature>
<evidence type="ECO:0000256" key="3">
    <source>
        <dbReference type="ARBA" id="ARBA00022729"/>
    </source>
</evidence>
<dbReference type="InterPro" id="IPR051455">
    <property type="entry name" value="Bact_solute-bind_prot3"/>
</dbReference>
<evidence type="ECO:0000256" key="2">
    <source>
        <dbReference type="ARBA" id="ARBA00022448"/>
    </source>
</evidence>
<protein>
    <submittedName>
        <fullName evidence="9">Glutamine ABC transporter substrate-binding protein</fullName>
    </submittedName>
</protein>
<evidence type="ECO:0000313" key="9">
    <source>
        <dbReference type="EMBL" id="GIQ66503.1"/>
    </source>
</evidence>
<proteinExistence type="inferred from homology"/>
<dbReference type="PROSITE" id="PS51257">
    <property type="entry name" value="PROKAR_LIPOPROTEIN"/>
    <property type="match status" value="1"/>
</dbReference>
<feature type="domain" description="Ionotropic glutamate receptor C-terminal" evidence="8">
    <location>
        <begin position="66"/>
        <end position="288"/>
    </location>
</feature>
<gene>
    <name evidence="9" type="primary">glnH</name>
    <name evidence="9" type="ORF">PACILC2_50710</name>
</gene>
<dbReference type="SUPFAM" id="SSF53850">
    <property type="entry name" value="Periplasmic binding protein-like II"/>
    <property type="match status" value="1"/>
</dbReference>
<feature type="domain" description="Solute-binding protein family 3/N-terminal" evidence="7">
    <location>
        <begin position="66"/>
        <end position="289"/>
    </location>
</feature>
<dbReference type="PROSITE" id="PS01039">
    <property type="entry name" value="SBP_BACTERIAL_3"/>
    <property type="match status" value="1"/>
</dbReference>
<evidence type="ECO:0000313" key="10">
    <source>
        <dbReference type="Proteomes" id="UP000680304"/>
    </source>
</evidence>
<dbReference type="Proteomes" id="UP000680304">
    <property type="component" value="Unassembled WGS sequence"/>
</dbReference>
<keyword evidence="2" id="KW-0813">Transport</keyword>
<evidence type="ECO:0000256" key="5">
    <source>
        <dbReference type="SAM" id="MobiDB-lite"/>
    </source>
</evidence>
<sequence length="293" mass="31196">MNKMKRLPLLVLAALLVMLAAAGCGASNNPGGDADAGGDGSANGGEGGGQTEAGANALEAIKERGKVVVGVKFDTKLFGLKDPGTGEVEGFDVDIAKAIAKKLTGDEANVELKEVTSKTRIPMLNNGEIDMIIATMTITEERKKEVDFSDVYFNAGQSLLVKKGSPIRSIADVTKDTQVLGVKGATSIKNIEDRVEGLRVKQYENYQEAFTALRAGQGEVLTTDNAILYGMAQQDSNYEVVGDIFTDEPYGIAIKKGEAELVQAVNDILSELKSNGEYDAIYEKWIGEKPPAE</sequence>
<reference evidence="9 10" key="1">
    <citation type="submission" date="2021-04" db="EMBL/GenBank/DDBJ databases">
        <title>Draft genome sequence of Paenibacillus cisolokensis, LC2-13A.</title>
        <authorList>
            <person name="Uke A."/>
            <person name="Chhe C."/>
            <person name="Baramee S."/>
            <person name="Kosugi A."/>
        </authorList>
    </citation>
    <scope>NUCLEOTIDE SEQUENCE [LARGE SCALE GENOMIC DNA]</scope>
    <source>
        <strain evidence="9 10">LC2-13A</strain>
    </source>
</reference>
<dbReference type="SMART" id="SM00062">
    <property type="entry name" value="PBPb"/>
    <property type="match status" value="1"/>
</dbReference>
<evidence type="ECO:0000256" key="4">
    <source>
        <dbReference type="RuleBase" id="RU003744"/>
    </source>
</evidence>
<dbReference type="InterPro" id="IPR001320">
    <property type="entry name" value="Iontro_rcpt_C"/>
</dbReference>
<comment type="similarity">
    <text evidence="1 4">Belongs to the bacterial solute-binding protein 3 family.</text>
</comment>
<evidence type="ECO:0000256" key="6">
    <source>
        <dbReference type="SAM" id="SignalP"/>
    </source>
</evidence>
<accession>A0ABQ4NE36</accession>
<keyword evidence="3 6" id="KW-0732">Signal</keyword>
<feature type="chain" id="PRO_5045079774" evidence="6">
    <location>
        <begin position="27"/>
        <end position="293"/>
    </location>
</feature>
<dbReference type="InterPro" id="IPR018313">
    <property type="entry name" value="SBP_3_CS"/>
</dbReference>
<keyword evidence="10" id="KW-1185">Reference proteome</keyword>
<feature type="region of interest" description="Disordered" evidence="5">
    <location>
        <begin position="32"/>
        <end position="51"/>
    </location>
</feature>
<feature type="signal peptide" evidence="6">
    <location>
        <begin position="1"/>
        <end position="26"/>
    </location>
</feature>
<name>A0ABQ4NE36_9BACL</name>
<evidence type="ECO:0000256" key="1">
    <source>
        <dbReference type="ARBA" id="ARBA00010333"/>
    </source>
</evidence>
<dbReference type="Gene3D" id="3.40.190.10">
    <property type="entry name" value="Periplasmic binding protein-like II"/>
    <property type="match status" value="2"/>
</dbReference>
<dbReference type="InterPro" id="IPR001638">
    <property type="entry name" value="Solute-binding_3/MltF_N"/>
</dbReference>